<dbReference type="PANTHER" id="PTHR11945:SF229">
    <property type="entry name" value="AGAMOUS-LIKE 55-RELATED"/>
    <property type="match status" value="1"/>
</dbReference>
<dbReference type="SMART" id="SM00432">
    <property type="entry name" value="MADS"/>
    <property type="match status" value="1"/>
</dbReference>
<comment type="subcellular location">
    <subcellularLocation>
        <location evidence="1">Nucleus</location>
    </subcellularLocation>
</comment>
<evidence type="ECO:0000256" key="5">
    <source>
        <dbReference type="ARBA" id="ARBA00023242"/>
    </source>
</evidence>
<dbReference type="PRINTS" id="PR00404">
    <property type="entry name" value="MADSDOMAIN"/>
</dbReference>
<accession>A0AAD3SQP1</accession>
<keyword evidence="4" id="KW-0804">Transcription</keyword>
<reference evidence="8" key="1">
    <citation type="submission" date="2023-05" db="EMBL/GenBank/DDBJ databases">
        <title>Nepenthes gracilis genome sequencing.</title>
        <authorList>
            <person name="Fukushima K."/>
        </authorList>
    </citation>
    <scope>NUCLEOTIDE SEQUENCE</scope>
    <source>
        <strain evidence="8">SING2019-196</strain>
    </source>
</reference>
<feature type="domain" description="MADS-box" evidence="7">
    <location>
        <begin position="1"/>
        <end position="61"/>
    </location>
</feature>
<dbReference type="GO" id="GO:0000978">
    <property type="term" value="F:RNA polymerase II cis-regulatory region sequence-specific DNA binding"/>
    <property type="evidence" value="ECO:0007669"/>
    <property type="project" value="TreeGrafter"/>
</dbReference>
<dbReference type="InterPro" id="IPR036879">
    <property type="entry name" value="TF_MADSbox_sf"/>
</dbReference>
<organism evidence="8 9">
    <name type="scientific">Nepenthes gracilis</name>
    <name type="common">Slender pitcher plant</name>
    <dbReference type="NCBI Taxonomy" id="150966"/>
    <lineage>
        <taxon>Eukaryota</taxon>
        <taxon>Viridiplantae</taxon>
        <taxon>Streptophyta</taxon>
        <taxon>Embryophyta</taxon>
        <taxon>Tracheophyta</taxon>
        <taxon>Spermatophyta</taxon>
        <taxon>Magnoliopsida</taxon>
        <taxon>eudicotyledons</taxon>
        <taxon>Gunneridae</taxon>
        <taxon>Pentapetalae</taxon>
        <taxon>Caryophyllales</taxon>
        <taxon>Nepenthaceae</taxon>
        <taxon>Nepenthes</taxon>
    </lineage>
</organism>
<feature type="region of interest" description="Disordered" evidence="6">
    <location>
        <begin position="69"/>
        <end position="92"/>
    </location>
</feature>
<dbReference type="Pfam" id="PF00319">
    <property type="entry name" value="SRF-TF"/>
    <property type="match status" value="1"/>
</dbReference>
<evidence type="ECO:0000256" key="3">
    <source>
        <dbReference type="ARBA" id="ARBA00023125"/>
    </source>
</evidence>
<evidence type="ECO:0000256" key="6">
    <source>
        <dbReference type="SAM" id="MobiDB-lite"/>
    </source>
</evidence>
<name>A0AAD3SQP1_NEPGR</name>
<proteinExistence type="predicted"/>
<dbReference type="PANTHER" id="PTHR11945">
    <property type="entry name" value="MADS BOX PROTEIN"/>
    <property type="match status" value="1"/>
</dbReference>
<evidence type="ECO:0000313" key="8">
    <source>
        <dbReference type="EMBL" id="GMH15124.1"/>
    </source>
</evidence>
<protein>
    <recommendedName>
        <fullName evidence="7">MADS-box domain-containing protein</fullName>
    </recommendedName>
</protein>
<dbReference type="GO" id="GO:0000981">
    <property type="term" value="F:DNA-binding transcription factor activity, RNA polymerase II-specific"/>
    <property type="evidence" value="ECO:0007669"/>
    <property type="project" value="TreeGrafter"/>
</dbReference>
<dbReference type="SUPFAM" id="SSF55455">
    <property type="entry name" value="SRF-like"/>
    <property type="match status" value="1"/>
</dbReference>
<keyword evidence="3" id="KW-0238">DNA-binding</keyword>
<keyword evidence="2" id="KW-0805">Transcription regulation</keyword>
<comment type="caution">
    <text evidence="8">The sequence shown here is derived from an EMBL/GenBank/DDBJ whole genome shotgun (WGS) entry which is preliminary data.</text>
</comment>
<dbReference type="EMBL" id="BSYO01000015">
    <property type="protein sequence ID" value="GMH15124.1"/>
    <property type="molecule type" value="Genomic_DNA"/>
</dbReference>
<dbReference type="InterPro" id="IPR002100">
    <property type="entry name" value="TF_MADSbox"/>
</dbReference>
<sequence length="178" mass="19864">MGRRKLEMKKIANNSSRLVTFSKRRSGIFKKANELSTLCAAHIAIVVFSPAGKPFSFGQPNVESVVGRFLNPDGRRRNDADDDGSALSDSEAHKSRIEALNRQLNDMNSKLEAEKKRGEMLDSKLAMAPKIEDLGIDELMNLKKKMEDLRENIKRRINELEVSSSLLLLADSDASSCK</sequence>
<evidence type="ECO:0000313" key="9">
    <source>
        <dbReference type="Proteomes" id="UP001279734"/>
    </source>
</evidence>
<evidence type="ECO:0000256" key="2">
    <source>
        <dbReference type="ARBA" id="ARBA00023015"/>
    </source>
</evidence>
<dbReference type="GO" id="GO:0046983">
    <property type="term" value="F:protein dimerization activity"/>
    <property type="evidence" value="ECO:0007669"/>
    <property type="project" value="InterPro"/>
</dbReference>
<keyword evidence="5" id="KW-0539">Nucleus</keyword>
<gene>
    <name evidence="8" type="ORF">Nepgr_016965</name>
</gene>
<evidence type="ECO:0000256" key="4">
    <source>
        <dbReference type="ARBA" id="ARBA00023163"/>
    </source>
</evidence>
<evidence type="ECO:0000259" key="7">
    <source>
        <dbReference type="PROSITE" id="PS50066"/>
    </source>
</evidence>
<dbReference type="AlphaFoldDB" id="A0AAD3SQP1"/>
<dbReference type="Proteomes" id="UP001279734">
    <property type="component" value="Unassembled WGS sequence"/>
</dbReference>
<dbReference type="PROSITE" id="PS50066">
    <property type="entry name" value="MADS_BOX_2"/>
    <property type="match status" value="1"/>
</dbReference>
<dbReference type="FunFam" id="3.40.1810.10:FF:000006">
    <property type="entry name" value="Agamous-like MADS-box protein AGL62"/>
    <property type="match status" value="1"/>
</dbReference>
<keyword evidence="9" id="KW-1185">Reference proteome</keyword>
<dbReference type="Gene3D" id="3.40.1810.10">
    <property type="entry name" value="Transcription factor, MADS-box"/>
    <property type="match status" value="1"/>
</dbReference>
<evidence type="ECO:0000256" key="1">
    <source>
        <dbReference type="ARBA" id="ARBA00004123"/>
    </source>
</evidence>
<dbReference type="GO" id="GO:0005634">
    <property type="term" value="C:nucleus"/>
    <property type="evidence" value="ECO:0007669"/>
    <property type="project" value="UniProtKB-SubCell"/>
</dbReference>